<accession>A0A8J3V7P4</accession>
<dbReference type="InterPro" id="IPR011009">
    <property type="entry name" value="Kinase-like_dom_sf"/>
</dbReference>
<keyword evidence="9" id="KW-1185">Reference proteome</keyword>
<evidence type="ECO:0000313" key="9">
    <source>
        <dbReference type="Proteomes" id="UP000605992"/>
    </source>
</evidence>
<feature type="transmembrane region" description="Helical" evidence="6">
    <location>
        <begin position="459"/>
        <end position="479"/>
    </location>
</feature>
<sequence>MQPLRTDDPQLVGPYRLVGLIGEGGQGAVYRGVDEQDRPVAVKLLHARFSGDAKARSRFAAELAHAGRVAAFCTARVLDADAEGDRPYIVSEFVDGPSLAQVISEGGTSSGPALERLAIATVTALAAIHEAGIVHRDFKPSNVIMGVDGPRVIDFGIARALDATGTLSSAVVGTPAFMAPEQIGGQTVGPPADVFAWGCTIACAANGVTPFGQDSIPAVMHRILTGEPDLGGLSGQLRDIVASCLAKDPARRPTARQILLRLLGGTDATGDTLLTEGARAATLPITATLPVSSTEPVSGMTTTPDETTKRIEESPTTPLGREPASDARPSAARRTAARMVVIAAGLLGATTALPWGEVGMLHDGMSMVLDTVGVPGIATPWGIATLVMALAAVAVGIADEFGRRLSAAWALVPGAAAIVSAVIFRIRQDDLHTHQPLYGMLAPDDLREFNANFHISVVYGWYAAIALAVLLAVLGLICLRLRRS</sequence>
<feature type="region of interest" description="Disordered" evidence="5">
    <location>
        <begin position="291"/>
        <end position="330"/>
    </location>
</feature>
<dbReference type="Pfam" id="PF00069">
    <property type="entry name" value="Pkinase"/>
    <property type="match status" value="1"/>
</dbReference>
<dbReference type="PANTHER" id="PTHR43289:SF34">
    <property type="entry name" value="SERINE_THREONINE-PROTEIN KINASE YBDM-RELATED"/>
    <property type="match status" value="1"/>
</dbReference>
<dbReference type="InterPro" id="IPR000719">
    <property type="entry name" value="Prot_kinase_dom"/>
</dbReference>
<keyword evidence="1" id="KW-0808">Transferase</keyword>
<gene>
    <name evidence="8" type="ORF">Pth03_53710</name>
</gene>
<dbReference type="EMBL" id="BOOR01000043">
    <property type="protein sequence ID" value="GII56982.1"/>
    <property type="molecule type" value="Genomic_DNA"/>
</dbReference>
<keyword evidence="3" id="KW-0418">Kinase</keyword>
<evidence type="ECO:0000256" key="2">
    <source>
        <dbReference type="ARBA" id="ARBA00022741"/>
    </source>
</evidence>
<organism evidence="8 9">
    <name type="scientific">Planotetraspora thailandica</name>
    <dbReference type="NCBI Taxonomy" id="487172"/>
    <lineage>
        <taxon>Bacteria</taxon>
        <taxon>Bacillati</taxon>
        <taxon>Actinomycetota</taxon>
        <taxon>Actinomycetes</taxon>
        <taxon>Streptosporangiales</taxon>
        <taxon>Streptosporangiaceae</taxon>
        <taxon>Planotetraspora</taxon>
    </lineage>
</organism>
<evidence type="ECO:0000256" key="4">
    <source>
        <dbReference type="ARBA" id="ARBA00022840"/>
    </source>
</evidence>
<feature type="compositionally biased region" description="Polar residues" evidence="5">
    <location>
        <begin position="291"/>
        <end position="305"/>
    </location>
</feature>
<dbReference type="InterPro" id="IPR008271">
    <property type="entry name" value="Ser/Thr_kinase_AS"/>
</dbReference>
<feature type="domain" description="Protein kinase" evidence="7">
    <location>
        <begin position="15"/>
        <end position="274"/>
    </location>
</feature>
<feature type="transmembrane region" description="Helical" evidence="6">
    <location>
        <begin position="336"/>
        <end position="356"/>
    </location>
</feature>
<comment type="caution">
    <text evidence="8">The sequence shown here is derived from an EMBL/GenBank/DDBJ whole genome shotgun (WGS) entry which is preliminary data.</text>
</comment>
<dbReference type="AlphaFoldDB" id="A0A8J3V7P4"/>
<reference evidence="8" key="1">
    <citation type="submission" date="2021-01" db="EMBL/GenBank/DDBJ databases">
        <title>Whole genome shotgun sequence of Planotetraspora thailandica NBRC 104271.</title>
        <authorList>
            <person name="Komaki H."/>
            <person name="Tamura T."/>
        </authorList>
    </citation>
    <scope>NUCLEOTIDE SEQUENCE</scope>
    <source>
        <strain evidence="8">NBRC 104271</strain>
    </source>
</reference>
<evidence type="ECO:0000256" key="1">
    <source>
        <dbReference type="ARBA" id="ARBA00022679"/>
    </source>
</evidence>
<dbReference type="Gene3D" id="1.10.510.10">
    <property type="entry name" value="Transferase(Phosphotransferase) domain 1"/>
    <property type="match status" value="1"/>
</dbReference>
<name>A0A8J3V7P4_9ACTN</name>
<protein>
    <recommendedName>
        <fullName evidence="7">Protein kinase domain-containing protein</fullName>
    </recommendedName>
</protein>
<keyword evidence="4" id="KW-0067">ATP-binding</keyword>
<keyword evidence="6" id="KW-1133">Transmembrane helix</keyword>
<dbReference type="SUPFAM" id="SSF56112">
    <property type="entry name" value="Protein kinase-like (PK-like)"/>
    <property type="match status" value="1"/>
</dbReference>
<dbReference type="CDD" id="cd14014">
    <property type="entry name" value="STKc_PknB_like"/>
    <property type="match status" value="1"/>
</dbReference>
<dbReference type="GO" id="GO:0005524">
    <property type="term" value="F:ATP binding"/>
    <property type="evidence" value="ECO:0007669"/>
    <property type="project" value="UniProtKB-KW"/>
</dbReference>
<evidence type="ECO:0000256" key="3">
    <source>
        <dbReference type="ARBA" id="ARBA00022777"/>
    </source>
</evidence>
<dbReference type="Proteomes" id="UP000605992">
    <property type="component" value="Unassembled WGS sequence"/>
</dbReference>
<proteinExistence type="predicted"/>
<evidence type="ECO:0000256" key="5">
    <source>
        <dbReference type="SAM" id="MobiDB-lite"/>
    </source>
</evidence>
<dbReference type="GO" id="GO:0004674">
    <property type="term" value="F:protein serine/threonine kinase activity"/>
    <property type="evidence" value="ECO:0007669"/>
    <property type="project" value="TreeGrafter"/>
</dbReference>
<feature type="transmembrane region" description="Helical" evidence="6">
    <location>
        <begin position="376"/>
        <end position="398"/>
    </location>
</feature>
<evidence type="ECO:0000256" key="6">
    <source>
        <dbReference type="SAM" id="Phobius"/>
    </source>
</evidence>
<keyword evidence="6" id="KW-0812">Transmembrane</keyword>
<evidence type="ECO:0000313" key="8">
    <source>
        <dbReference type="EMBL" id="GII56982.1"/>
    </source>
</evidence>
<dbReference type="PANTHER" id="PTHR43289">
    <property type="entry name" value="MITOGEN-ACTIVATED PROTEIN KINASE KINASE KINASE 20-RELATED"/>
    <property type="match status" value="1"/>
</dbReference>
<dbReference type="PROSITE" id="PS50011">
    <property type="entry name" value="PROTEIN_KINASE_DOM"/>
    <property type="match status" value="1"/>
</dbReference>
<feature type="transmembrane region" description="Helical" evidence="6">
    <location>
        <begin position="405"/>
        <end position="426"/>
    </location>
</feature>
<evidence type="ECO:0000259" key="7">
    <source>
        <dbReference type="PROSITE" id="PS50011"/>
    </source>
</evidence>
<keyword evidence="2" id="KW-0547">Nucleotide-binding</keyword>
<dbReference type="PROSITE" id="PS00108">
    <property type="entry name" value="PROTEIN_KINASE_ST"/>
    <property type="match status" value="1"/>
</dbReference>
<dbReference type="Gene3D" id="3.30.200.20">
    <property type="entry name" value="Phosphorylase Kinase, domain 1"/>
    <property type="match status" value="1"/>
</dbReference>
<keyword evidence="6" id="KW-0472">Membrane</keyword>